<dbReference type="EC" id="2.7.13.3" evidence="3"/>
<evidence type="ECO:0000256" key="11">
    <source>
        <dbReference type="ARBA" id="ARBA00023012"/>
    </source>
</evidence>
<dbReference type="RefSeq" id="WP_306946622.1">
    <property type="nucleotide sequence ID" value="NZ_CP132976.1"/>
</dbReference>
<dbReference type="PROSITE" id="PS50109">
    <property type="entry name" value="HIS_KIN"/>
    <property type="match status" value="1"/>
</dbReference>
<dbReference type="Pfam" id="PF00512">
    <property type="entry name" value="HisKA"/>
    <property type="match status" value="1"/>
</dbReference>
<dbReference type="InterPro" id="IPR003661">
    <property type="entry name" value="HisK_dim/P_dom"/>
</dbReference>
<dbReference type="Gene3D" id="3.30.565.10">
    <property type="entry name" value="Histidine kinase-like ATPase, C-terminal domain"/>
    <property type="match status" value="1"/>
</dbReference>
<evidence type="ECO:0000256" key="10">
    <source>
        <dbReference type="ARBA" id="ARBA00022989"/>
    </source>
</evidence>
<keyword evidence="5" id="KW-0808">Transferase</keyword>
<evidence type="ECO:0000259" key="14">
    <source>
        <dbReference type="PROSITE" id="PS50109"/>
    </source>
</evidence>
<keyword evidence="16" id="KW-1185">Reference proteome</keyword>
<evidence type="ECO:0000256" key="1">
    <source>
        <dbReference type="ARBA" id="ARBA00000085"/>
    </source>
</evidence>
<gene>
    <name evidence="15" type="ORF">RAS12_07010</name>
</gene>
<accession>A0ABY9M524</accession>
<organism evidence="15 16">
    <name type="scientific">Achromobacter seleniivolatilans</name>
    <dbReference type="NCBI Taxonomy" id="3047478"/>
    <lineage>
        <taxon>Bacteria</taxon>
        <taxon>Pseudomonadati</taxon>
        <taxon>Pseudomonadota</taxon>
        <taxon>Betaproteobacteria</taxon>
        <taxon>Burkholderiales</taxon>
        <taxon>Alcaligenaceae</taxon>
        <taxon>Achromobacter</taxon>
    </lineage>
</organism>
<evidence type="ECO:0000256" key="8">
    <source>
        <dbReference type="ARBA" id="ARBA00022777"/>
    </source>
</evidence>
<comment type="catalytic activity">
    <reaction evidence="1">
        <text>ATP + protein L-histidine = ADP + protein N-phospho-L-histidine.</text>
        <dbReference type="EC" id="2.7.13.3"/>
    </reaction>
</comment>
<dbReference type="PANTHER" id="PTHR45436:SF14">
    <property type="entry name" value="SENSOR PROTEIN QSEC"/>
    <property type="match status" value="1"/>
</dbReference>
<keyword evidence="11" id="KW-0902">Two-component regulatory system</keyword>
<name>A0ABY9M524_9BURK</name>
<dbReference type="Pfam" id="PF02518">
    <property type="entry name" value="HATPase_c"/>
    <property type="match status" value="1"/>
</dbReference>
<dbReference type="InterPro" id="IPR036097">
    <property type="entry name" value="HisK_dim/P_sf"/>
</dbReference>
<evidence type="ECO:0000256" key="4">
    <source>
        <dbReference type="ARBA" id="ARBA00022553"/>
    </source>
</evidence>
<dbReference type="SMART" id="SM00388">
    <property type="entry name" value="HisKA"/>
    <property type="match status" value="1"/>
</dbReference>
<dbReference type="InterPro" id="IPR003594">
    <property type="entry name" value="HATPase_dom"/>
</dbReference>
<feature type="transmembrane region" description="Helical" evidence="13">
    <location>
        <begin position="148"/>
        <end position="174"/>
    </location>
</feature>
<keyword evidence="6 13" id="KW-0812">Transmembrane</keyword>
<evidence type="ECO:0000256" key="2">
    <source>
        <dbReference type="ARBA" id="ARBA00004141"/>
    </source>
</evidence>
<dbReference type="Proteomes" id="UP001234798">
    <property type="component" value="Chromosome"/>
</dbReference>
<dbReference type="EMBL" id="CP132976">
    <property type="protein sequence ID" value="WMD22118.1"/>
    <property type="molecule type" value="Genomic_DNA"/>
</dbReference>
<keyword evidence="12 13" id="KW-0472">Membrane</keyword>
<dbReference type="Gene3D" id="1.10.287.130">
    <property type="match status" value="1"/>
</dbReference>
<evidence type="ECO:0000256" key="12">
    <source>
        <dbReference type="ARBA" id="ARBA00023136"/>
    </source>
</evidence>
<protein>
    <recommendedName>
        <fullName evidence="3">histidine kinase</fullName>
        <ecNumber evidence="3">2.7.13.3</ecNumber>
    </recommendedName>
</protein>
<dbReference type="SMART" id="SM00387">
    <property type="entry name" value="HATPase_c"/>
    <property type="match status" value="1"/>
</dbReference>
<evidence type="ECO:0000256" key="13">
    <source>
        <dbReference type="SAM" id="Phobius"/>
    </source>
</evidence>
<keyword evidence="10 13" id="KW-1133">Transmembrane helix</keyword>
<reference evidence="15 16" key="1">
    <citation type="submission" date="2023-08" db="EMBL/GenBank/DDBJ databases">
        <title>Achromobacter seleniivolatilans sp. nov., isolated from seleniferous soil.</title>
        <authorList>
            <person name="Zhang S."/>
            <person name="Li K."/>
            <person name="Peng J."/>
            <person name="Zhao Q."/>
            <person name="Wang H."/>
            <person name="Guo Y."/>
        </authorList>
    </citation>
    <scope>NUCLEOTIDE SEQUENCE [LARGE SCALE GENOMIC DNA]</scope>
    <source>
        <strain evidence="15 16">R39</strain>
    </source>
</reference>
<evidence type="ECO:0000313" key="16">
    <source>
        <dbReference type="Proteomes" id="UP001234798"/>
    </source>
</evidence>
<dbReference type="PANTHER" id="PTHR45436">
    <property type="entry name" value="SENSOR HISTIDINE KINASE YKOH"/>
    <property type="match status" value="1"/>
</dbReference>
<dbReference type="InterPro" id="IPR050428">
    <property type="entry name" value="TCS_sensor_his_kinase"/>
</dbReference>
<dbReference type="InterPro" id="IPR005467">
    <property type="entry name" value="His_kinase_dom"/>
</dbReference>
<evidence type="ECO:0000256" key="5">
    <source>
        <dbReference type="ARBA" id="ARBA00022679"/>
    </source>
</evidence>
<evidence type="ECO:0000256" key="6">
    <source>
        <dbReference type="ARBA" id="ARBA00022692"/>
    </source>
</evidence>
<dbReference type="InterPro" id="IPR004358">
    <property type="entry name" value="Sig_transdc_His_kin-like_C"/>
</dbReference>
<keyword evidence="4" id="KW-0597">Phosphoprotein</keyword>
<dbReference type="SUPFAM" id="SSF47384">
    <property type="entry name" value="Homodimeric domain of signal transducing histidine kinase"/>
    <property type="match status" value="1"/>
</dbReference>
<evidence type="ECO:0000256" key="9">
    <source>
        <dbReference type="ARBA" id="ARBA00022840"/>
    </source>
</evidence>
<dbReference type="PRINTS" id="PR00344">
    <property type="entry name" value="BCTRLSENSOR"/>
</dbReference>
<sequence length="442" mass="48242">MRLLAGILVTLLLSWLIQFSFYWADVVKENTGARDRDLMNTAQVALLSVASTTARLSKDASCSQDGRWIAPQSKNALLAFDLTSGRLVFSSIDAPSTSIAELGKSGFSTRYVDADGWRVYSAIDAEARTQVVVASPLSLSQQQFRDRFSFGALITFILVLAVGGVAILISSIALKPVSAITRSLRQRDVMDLSPLCEKHVPIEIRPLIVALNQQHIRLKTAMENERTFLSNAAHELRTPLAVLTVQTENALRTDDIDEVKALLRKIAATTQRSSRLAEQLLDLARMESSDVSMAPKTLDLSAVVELVSRDIQMIAVEKSQRILMDLNPCLVQGNIDLIGILVRNLLDNACRYTQHAGCILVQCGNIDGEARLTVMDDGPGVPLHEREKIFDRFYRVPGSAGQGSGIGLSLVARIAHQHQAKIEILAGIAGNGVAFSITFPEL</sequence>
<dbReference type="InterPro" id="IPR036890">
    <property type="entry name" value="HATPase_C_sf"/>
</dbReference>
<comment type="subcellular location">
    <subcellularLocation>
        <location evidence="2">Membrane</location>
        <topology evidence="2">Multi-pass membrane protein</topology>
    </subcellularLocation>
</comment>
<keyword evidence="7" id="KW-0547">Nucleotide-binding</keyword>
<keyword evidence="8" id="KW-0418">Kinase</keyword>
<proteinExistence type="predicted"/>
<keyword evidence="9 15" id="KW-0067">ATP-binding</keyword>
<dbReference type="GO" id="GO:0005524">
    <property type="term" value="F:ATP binding"/>
    <property type="evidence" value="ECO:0007669"/>
    <property type="project" value="UniProtKB-KW"/>
</dbReference>
<dbReference type="CDD" id="cd00082">
    <property type="entry name" value="HisKA"/>
    <property type="match status" value="1"/>
</dbReference>
<evidence type="ECO:0000313" key="15">
    <source>
        <dbReference type="EMBL" id="WMD22118.1"/>
    </source>
</evidence>
<feature type="domain" description="Histidine kinase" evidence="14">
    <location>
        <begin position="231"/>
        <end position="442"/>
    </location>
</feature>
<evidence type="ECO:0000256" key="7">
    <source>
        <dbReference type="ARBA" id="ARBA00022741"/>
    </source>
</evidence>
<dbReference type="SUPFAM" id="SSF55874">
    <property type="entry name" value="ATPase domain of HSP90 chaperone/DNA topoisomerase II/histidine kinase"/>
    <property type="match status" value="1"/>
</dbReference>
<evidence type="ECO:0000256" key="3">
    <source>
        <dbReference type="ARBA" id="ARBA00012438"/>
    </source>
</evidence>